<gene>
    <name evidence="4" type="ORF">PCASD_23851</name>
</gene>
<dbReference type="GO" id="GO:0046872">
    <property type="term" value="F:metal ion binding"/>
    <property type="evidence" value="ECO:0007669"/>
    <property type="project" value="UniProtKB-KW"/>
</dbReference>
<dbReference type="InterPro" id="IPR027806">
    <property type="entry name" value="HARBI1_dom"/>
</dbReference>
<dbReference type="Pfam" id="PF13359">
    <property type="entry name" value="DDE_Tnp_4"/>
    <property type="match status" value="1"/>
</dbReference>
<feature type="domain" description="DDE Tnp4" evidence="3">
    <location>
        <begin position="7"/>
        <end position="97"/>
    </location>
</feature>
<dbReference type="AlphaFoldDB" id="A0A2N5TN46"/>
<sequence>MHTAPKDHFDAGQYLLADSAYALSMTCIPAYKAPTANIPVNTKFNYCIAKSRVWNEHTIGILKGRWASLQQLRLALNNKKDMKEIIRWISACVILHNLLAHLGDAWEDLDDEIGSPEQQSSSESISASSEDFCDNVQEKCIQYNYAVGTLPIQL</sequence>
<accession>A0A2N5TN46</accession>
<dbReference type="Proteomes" id="UP000235392">
    <property type="component" value="Unassembled WGS sequence"/>
</dbReference>
<evidence type="ECO:0000256" key="1">
    <source>
        <dbReference type="ARBA" id="ARBA00001968"/>
    </source>
</evidence>
<organism evidence="4 5">
    <name type="scientific">Puccinia coronata f. sp. avenae</name>
    <dbReference type="NCBI Taxonomy" id="200324"/>
    <lineage>
        <taxon>Eukaryota</taxon>
        <taxon>Fungi</taxon>
        <taxon>Dikarya</taxon>
        <taxon>Basidiomycota</taxon>
        <taxon>Pucciniomycotina</taxon>
        <taxon>Pucciniomycetes</taxon>
        <taxon>Pucciniales</taxon>
        <taxon>Pucciniaceae</taxon>
        <taxon>Puccinia</taxon>
    </lineage>
</organism>
<keyword evidence="2" id="KW-0479">Metal-binding</keyword>
<protein>
    <recommendedName>
        <fullName evidence="3">DDE Tnp4 domain-containing protein</fullName>
    </recommendedName>
</protein>
<comment type="cofactor">
    <cofactor evidence="1">
        <name>a divalent metal cation</name>
        <dbReference type="ChEBI" id="CHEBI:60240"/>
    </cofactor>
</comment>
<comment type="caution">
    <text evidence="4">The sequence shown here is derived from an EMBL/GenBank/DDBJ whole genome shotgun (WGS) entry which is preliminary data.</text>
</comment>
<name>A0A2N5TN46_9BASI</name>
<evidence type="ECO:0000256" key="2">
    <source>
        <dbReference type="ARBA" id="ARBA00022723"/>
    </source>
</evidence>
<evidence type="ECO:0000259" key="3">
    <source>
        <dbReference type="Pfam" id="PF13359"/>
    </source>
</evidence>
<reference evidence="4 5" key="1">
    <citation type="submission" date="2017-11" db="EMBL/GenBank/DDBJ databases">
        <title>De novo assembly and phasing of dikaryotic genomes from two isolates of Puccinia coronata f. sp. avenae, the causal agent of oat crown rust.</title>
        <authorList>
            <person name="Miller M.E."/>
            <person name="Zhang Y."/>
            <person name="Omidvar V."/>
            <person name="Sperschneider J."/>
            <person name="Schwessinger B."/>
            <person name="Raley C."/>
            <person name="Palmer J.M."/>
            <person name="Garnica D."/>
            <person name="Upadhyaya N."/>
            <person name="Rathjen J."/>
            <person name="Taylor J.M."/>
            <person name="Park R.F."/>
            <person name="Dodds P.N."/>
            <person name="Hirsch C.D."/>
            <person name="Kianian S.F."/>
            <person name="Figueroa M."/>
        </authorList>
    </citation>
    <scope>NUCLEOTIDE SEQUENCE [LARGE SCALE GENOMIC DNA]</scope>
    <source>
        <strain evidence="4">12SD80</strain>
    </source>
</reference>
<dbReference type="EMBL" id="PGCI01000434">
    <property type="protein sequence ID" value="PLW26926.1"/>
    <property type="molecule type" value="Genomic_DNA"/>
</dbReference>
<evidence type="ECO:0000313" key="5">
    <source>
        <dbReference type="Proteomes" id="UP000235392"/>
    </source>
</evidence>
<proteinExistence type="predicted"/>
<evidence type="ECO:0000313" key="4">
    <source>
        <dbReference type="EMBL" id="PLW26926.1"/>
    </source>
</evidence>